<protein>
    <recommendedName>
        <fullName evidence="1">Novel toxin 17 domain-containing protein</fullName>
    </recommendedName>
</protein>
<comment type="caution">
    <text evidence="2">The sequence shown here is derived from an EMBL/GenBank/DDBJ whole genome shotgun (WGS) entry which is preliminary data.</text>
</comment>
<dbReference type="Pfam" id="PF15524">
    <property type="entry name" value="Ntox17"/>
    <property type="match status" value="1"/>
</dbReference>
<reference evidence="2 3" key="1">
    <citation type="submission" date="2018-05" db="EMBL/GenBank/DDBJ databases">
        <title>Reference genomes for bee gut microbiota database.</title>
        <authorList>
            <person name="Ellegaard K.M."/>
        </authorList>
    </citation>
    <scope>NUCLEOTIDE SEQUENCE [LARGE SCALE GENOMIC DNA]</scope>
    <source>
        <strain evidence="2 3">ESL0182</strain>
    </source>
</reference>
<evidence type="ECO:0000259" key="1">
    <source>
        <dbReference type="Pfam" id="PF15524"/>
    </source>
</evidence>
<dbReference type="Proteomes" id="UP000247932">
    <property type="component" value="Unassembled WGS sequence"/>
</dbReference>
<name>A0A2V4E199_9GAMM</name>
<keyword evidence="3" id="KW-1185">Reference proteome</keyword>
<gene>
    <name evidence="2" type="ORF">DKK70_09355</name>
</gene>
<proteinExistence type="predicted"/>
<feature type="domain" description="Novel toxin 17" evidence="1">
    <location>
        <begin position="74"/>
        <end position="167"/>
    </location>
</feature>
<accession>A0A2V4E199</accession>
<evidence type="ECO:0000313" key="3">
    <source>
        <dbReference type="Proteomes" id="UP000247932"/>
    </source>
</evidence>
<evidence type="ECO:0000313" key="2">
    <source>
        <dbReference type="EMBL" id="PXZ06925.1"/>
    </source>
</evidence>
<dbReference type="AlphaFoldDB" id="A0A2V4E199"/>
<dbReference type="InterPro" id="IPR029117">
    <property type="entry name" value="Ntox17"/>
</dbReference>
<dbReference type="EMBL" id="QGLR01000011">
    <property type="protein sequence ID" value="PXZ06925.1"/>
    <property type="molecule type" value="Genomic_DNA"/>
</dbReference>
<dbReference type="OrthoDB" id="4219828at2"/>
<organism evidence="2 3">
    <name type="scientific">Gilliamella apicola</name>
    <dbReference type="NCBI Taxonomy" id="1196095"/>
    <lineage>
        <taxon>Bacteria</taxon>
        <taxon>Pseudomonadati</taxon>
        <taxon>Pseudomonadota</taxon>
        <taxon>Gammaproteobacteria</taxon>
        <taxon>Orbales</taxon>
        <taxon>Orbaceae</taxon>
        <taxon>Gilliamella</taxon>
    </lineage>
</organism>
<sequence length="168" mass="18260">MSQHPVGLAGGENAYSYVANPISRIDPLGLNEVCSGTEAGKGTVGTIQARNKVLNYVDEPPFNPTGTTGTAQPWSIKGKVNYVQLLTEGKIRFILAETYSPTNPLPRGPNNRYLVKFGNEWVKGPSRTVGQAFEWDVQFSSKGRSQLGWASRDGSHLNVSLDGKITHK</sequence>